<protein>
    <recommendedName>
        <fullName evidence="1">DUF4097 domain-containing protein</fullName>
    </recommendedName>
</protein>
<organism evidence="2 3">
    <name type="scientific">Streptomyces hazeniae</name>
    <dbReference type="NCBI Taxonomy" id="3075538"/>
    <lineage>
        <taxon>Bacteria</taxon>
        <taxon>Bacillati</taxon>
        <taxon>Actinomycetota</taxon>
        <taxon>Actinomycetes</taxon>
        <taxon>Kitasatosporales</taxon>
        <taxon>Streptomycetaceae</taxon>
        <taxon>Streptomyces</taxon>
    </lineage>
</organism>
<comment type="caution">
    <text evidence="2">The sequence shown here is derived from an EMBL/GenBank/DDBJ whole genome shotgun (WGS) entry which is preliminary data.</text>
</comment>
<evidence type="ECO:0000313" key="3">
    <source>
        <dbReference type="Proteomes" id="UP001183414"/>
    </source>
</evidence>
<keyword evidence="3" id="KW-1185">Reference proteome</keyword>
<reference evidence="3" key="1">
    <citation type="submission" date="2023-07" db="EMBL/GenBank/DDBJ databases">
        <title>30 novel species of actinomycetes from the DSMZ collection.</title>
        <authorList>
            <person name="Nouioui I."/>
        </authorList>
    </citation>
    <scope>NUCLEOTIDE SEQUENCE [LARGE SCALE GENOMIC DNA]</scope>
    <source>
        <strain evidence="3">DSM 42041</strain>
    </source>
</reference>
<dbReference type="RefSeq" id="WP_311672021.1">
    <property type="nucleotide sequence ID" value="NZ_JAVREQ010000002.1"/>
</dbReference>
<dbReference type="InterPro" id="IPR025164">
    <property type="entry name" value="Toastrack_DUF4097"/>
</dbReference>
<evidence type="ECO:0000313" key="2">
    <source>
        <dbReference type="EMBL" id="MDT0378121.1"/>
    </source>
</evidence>
<accession>A0ABU2NMC1</accession>
<feature type="domain" description="DUF4097" evidence="1">
    <location>
        <begin position="150"/>
        <end position="261"/>
    </location>
</feature>
<dbReference type="Pfam" id="PF13349">
    <property type="entry name" value="DUF4097"/>
    <property type="match status" value="1"/>
</dbReference>
<gene>
    <name evidence="2" type="ORF">RM572_04935</name>
</gene>
<sequence length="283" mass="28864">MPEVSRPQQLEFDDPVAALDVRIVNGAVNVVGTDEPGARVEIAEIHGPPLEVRREGDRIVVAYDDLPWKGFLKLLDRKGWERSAVVTVSVPAGTRLHLGVVGATAVVSGVHGGTTVRGVSGGCTLVGLGGEVRADTVSGAVEAQALRGPLCLKSVAGHLTVIDGDGSSVRADTVSGDMILDLAHTAGRPDIALATVSGEVAVRLPDTTDAVVQAGTAGGALSSAFDALRVAGHWGAQSLTGTLGTGAGRLRVKTVSGTVALLRRPPQEDAVGAGAAYDLRKDV</sequence>
<name>A0ABU2NMC1_9ACTN</name>
<dbReference type="Proteomes" id="UP001183414">
    <property type="component" value="Unassembled WGS sequence"/>
</dbReference>
<proteinExistence type="predicted"/>
<dbReference type="EMBL" id="JAVREQ010000002">
    <property type="protein sequence ID" value="MDT0378121.1"/>
    <property type="molecule type" value="Genomic_DNA"/>
</dbReference>
<evidence type="ECO:0000259" key="1">
    <source>
        <dbReference type="Pfam" id="PF13349"/>
    </source>
</evidence>